<dbReference type="STRING" id="35608.A0A2U1LJ04"/>
<keyword evidence="2" id="KW-0808">Transferase</keyword>
<dbReference type="OrthoDB" id="1304206at2759"/>
<dbReference type="AlphaFoldDB" id="A0A2U1LJ04"/>
<feature type="compositionally biased region" description="Polar residues" evidence="1">
    <location>
        <begin position="96"/>
        <end position="113"/>
    </location>
</feature>
<evidence type="ECO:0000313" key="2">
    <source>
        <dbReference type="EMBL" id="PWA48972.1"/>
    </source>
</evidence>
<dbReference type="GO" id="GO:0003964">
    <property type="term" value="F:RNA-directed DNA polymerase activity"/>
    <property type="evidence" value="ECO:0007669"/>
    <property type="project" value="UniProtKB-KW"/>
</dbReference>
<feature type="region of interest" description="Disordered" evidence="1">
    <location>
        <begin position="76"/>
        <end position="210"/>
    </location>
</feature>
<sequence length="730" mass="82523">MDRMTTSGCEKPYGRASFARYESLGKILKLWVEYTWVPPRCEECKVYVHYLNECAKKVNTVSKVRWQIAGNRRNNRVTSSNFRQGPVGGYNVKRGFNNNRGDSYNKGNLNLGNVGTRDVNKKSEPVNKGNVGKVDESVITNDKGEPANKGKNKITQDVTSSDGKNKSVNADPKLNMAAKNTNNKNGRVASNSNTKANGSKKGDTVSSKASIGDQMVTTSNRFDLLSGEGVSEAIDPWNEVKAKVANACDTNVPIEENFEREIKNLSSQIVQISRNLDKNSKVYAEKRLKASDVNVQNDRDEDLSHIWAETISGLSIKTANNSLWSVIQRLVFGAAVYYIWQERNGRIFRKEFRSEEAVFKVIVDTVRYKLMGLKIKKSREAVKAAAIWKILLHGINGDGSLGYNAGIDDPLMFVCSGSAGYAWGQVYRSVTKYLIGVRLASYALQNRTQISALAVCFWIMRCIDFHKYLVCWFCLGTGFWKCNQVFDYDDDELDIIWFAINGLCTTGESENSGTLSYCILSVVKVPSIIDKFLLAVLVNNLRWSIVMVVGWCLCNWLCTTDFWISFCAGLLFSSWEFSTLCTTEPISIFCAGLLFWYRKSIWQIALHYNDFDIISVLVFCVGRRNTLVLNLQVSFWIAAFKVETLVLLLTNGVFSSCTLFPWSNFFPQGFVCQGFLMRQVYWVMLILDDSPLFKTVFSWLVIHSSECFGWLLCIRFSVYLEGLSYAWISY</sequence>
<reference evidence="2 3" key="1">
    <citation type="journal article" date="2018" name="Mol. Plant">
        <title>The genome of Artemisia annua provides insight into the evolution of Asteraceae family and artemisinin biosynthesis.</title>
        <authorList>
            <person name="Shen Q."/>
            <person name="Zhang L."/>
            <person name="Liao Z."/>
            <person name="Wang S."/>
            <person name="Yan T."/>
            <person name="Shi P."/>
            <person name="Liu M."/>
            <person name="Fu X."/>
            <person name="Pan Q."/>
            <person name="Wang Y."/>
            <person name="Lv Z."/>
            <person name="Lu X."/>
            <person name="Zhang F."/>
            <person name="Jiang W."/>
            <person name="Ma Y."/>
            <person name="Chen M."/>
            <person name="Hao X."/>
            <person name="Li L."/>
            <person name="Tang Y."/>
            <person name="Lv G."/>
            <person name="Zhou Y."/>
            <person name="Sun X."/>
            <person name="Brodelius P.E."/>
            <person name="Rose J.K.C."/>
            <person name="Tang K."/>
        </authorList>
    </citation>
    <scope>NUCLEOTIDE SEQUENCE [LARGE SCALE GENOMIC DNA]</scope>
    <source>
        <strain evidence="3">cv. Huhao1</strain>
        <tissue evidence="2">Leaf</tissue>
    </source>
</reference>
<protein>
    <submittedName>
        <fullName evidence="2">Reverse transcriptase domain, Reverse transcriptase zinc-binding domain protein</fullName>
    </submittedName>
</protein>
<evidence type="ECO:0000256" key="1">
    <source>
        <dbReference type="SAM" id="MobiDB-lite"/>
    </source>
</evidence>
<organism evidence="2 3">
    <name type="scientific">Artemisia annua</name>
    <name type="common">Sweet wormwood</name>
    <dbReference type="NCBI Taxonomy" id="35608"/>
    <lineage>
        <taxon>Eukaryota</taxon>
        <taxon>Viridiplantae</taxon>
        <taxon>Streptophyta</taxon>
        <taxon>Embryophyta</taxon>
        <taxon>Tracheophyta</taxon>
        <taxon>Spermatophyta</taxon>
        <taxon>Magnoliopsida</taxon>
        <taxon>eudicotyledons</taxon>
        <taxon>Gunneridae</taxon>
        <taxon>Pentapetalae</taxon>
        <taxon>asterids</taxon>
        <taxon>campanulids</taxon>
        <taxon>Asterales</taxon>
        <taxon>Asteraceae</taxon>
        <taxon>Asteroideae</taxon>
        <taxon>Anthemideae</taxon>
        <taxon>Artemisiinae</taxon>
        <taxon>Artemisia</taxon>
    </lineage>
</organism>
<feature type="compositionally biased region" description="Polar residues" evidence="1">
    <location>
        <begin position="178"/>
        <end position="197"/>
    </location>
</feature>
<proteinExistence type="predicted"/>
<evidence type="ECO:0000313" key="3">
    <source>
        <dbReference type="Proteomes" id="UP000245207"/>
    </source>
</evidence>
<feature type="compositionally biased region" description="Polar residues" evidence="1">
    <location>
        <begin position="153"/>
        <end position="168"/>
    </location>
</feature>
<keyword evidence="3" id="KW-1185">Reference proteome</keyword>
<keyword evidence="2" id="KW-0695">RNA-directed DNA polymerase</keyword>
<keyword evidence="2" id="KW-0548">Nucleotidyltransferase</keyword>
<dbReference type="EMBL" id="PKPP01009138">
    <property type="protein sequence ID" value="PWA48972.1"/>
    <property type="molecule type" value="Genomic_DNA"/>
</dbReference>
<gene>
    <name evidence="2" type="ORF">CTI12_AA484700</name>
</gene>
<dbReference type="Proteomes" id="UP000245207">
    <property type="component" value="Unassembled WGS sequence"/>
</dbReference>
<accession>A0A2U1LJ04</accession>
<name>A0A2U1LJ04_ARTAN</name>
<comment type="caution">
    <text evidence="2">The sequence shown here is derived from an EMBL/GenBank/DDBJ whole genome shotgun (WGS) entry which is preliminary data.</text>
</comment>